<feature type="signal peptide" evidence="1">
    <location>
        <begin position="1"/>
        <end position="19"/>
    </location>
</feature>
<evidence type="ECO:0008006" key="3">
    <source>
        <dbReference type="Google" id="ProtNLM"/>
    </source>
</evidence>
<dbReference type="Bgee" id="FBgn0268110">
    <property type="expression patterns" value="Expressed in male reproductive system and 2 other cell types or tissues"/>
</dbReference>
<dbReference type="KEGG" id="dsi:Dsimw501_GD26820"/>
<accession>A0A0J9R270</accession>
<feature type="chain" id="PRO_5005321007" description="Seminal fluid protein 35C" evidence="1">
    <location>
        <begin position="20"/>
        <end position="81"/>
    </location>
</feature>
<dbReference type="Proteomes" id="UP000035880">
    <property type="component" value="Chromosome 2L"/>
</dbReference>
<sequence length="81" mass="9099">MKLFFLVILAFMLVGIGWGENCNKPCGKCILPTCNYDGKCYFEGTSACALENEKCRRKKKNLEPFVKTVAGFCEMGVKMCK</sequence>
<reference evidence="2" key="1">
    <citation type="journal article" date="2013" name="Genome Res.">
        <title>A second-generation assembly of the Drosophila simulans genome provides new insights into patterns of lineage-specific divergence.</title>
        <authorList>
            <person name="Hu T.T."/>
            <person name="Eisen M.B."/>
            <person name="Thornton K.R."/>
            <person name="Andolfatto P."/>
        </authorList>
    </citation>
    <scope>NUCLEOTIDE SEQUENCE [LARGE SCALE GENOMIC DNA]</scope>
    <source>
        <strain evidence="2">W501</strain>
    </source>
</reference>
<reference evidence="2" key="2">
    <citation type="submission" date="2014-06" db="EMBL/GenBank/DDBJ databases">
        <authorList>
            <person name="Hu T."/>
            <person name="Eisen M.B."/>
            <person name="Thornton K.R."/>
            <person name="Andolfatto P."/>
        </authorList>
    </citation>
    <scope>NUCLEOTIDE SEQUENCE</scope>
    <source>
        <strain evidence="2">W501</strain>
    </source>
</reference>
<reference evidence="2" key="3">
    <citation type="submission" date="2015-04" db="EMBL/GenBank/DDBJ databases">
        <authorList>
            <consortium name="FlyBase"/>
        </authorList>
    </citation>
    <scope>NUCLEOTIDE SEQUENCE</scope>
    <source>
        <strain evidence="2">W501</strain>
    </source>
</reference>
<protein>
    <recommendedName>
        <fullName evidence="3">Seminal fluid protein 35C</fullName>
    </recommendedName>
</protein>
<dbReference type="EMBL" id="CM002910">
    <property type="protein sequence ID" value="KMY90347.1"/>
    <property type="molecule type" value="Genomic_DNA"/>
</dbReference>
<evidence type="ECO:0000256" key="1">
    <source>
        <dbReference type="SAM" id="SignalP"/>
    </source>
</evidence>
<dbReference type="OrthoDB" id="7835600at2759"/>
<keyword evidence="1" id="KW-0732">Signal</keyword>
<organism evidence="2">
    <name type="scientific">Drosophila simulans</name>
    <name type="common">Fruit fly</name>
    <dbReference type="NCBI Taxonomy" id="7240"/>
    <lineage>
        <taxon>Eukaryota</taxon>
        <taxon>Metazoa</taxon>
        <taxon>Ecdysozoa</taxon>
        <taxon>Arthropoda</taxon>
        <taxon>Hexapoda</taxon>
        <taxon>Insecta</taxon>
        <taxon>Pterygota</taxon>
        <taxon>Neoptera</taxon>
        <taxon>Endopterygota</taxon>
        <taxon>Diptera</taxon>
        <taxon>Brachycera</taxon>
        <taxon>Muscomorpha</taxon>
        <taxon>Ephydroidea</taxon>
        <taxon>Drosophilidae</taxon>
        <taxon>Drosophila</taxon>
        <taxon>Sophophora</taxon>
    </lineage>
</organism>
<proteinExistence type="predicted"/>
<evidence type="ECO:0000313" key="2">
    <source>
        <dbReference type="EMBL" id="KMY90347.1"/>
    </source>
</evidence>
<dbReference type="AlphaFoldDB" id="A0A0J9R270"/>
<gene>
    <name evidence="2" type="primary">Dsim\GD26820</name>
    <name evidence="2" type="ORF">Dsimw501_GD26820</name>
</gene>
<name>A0A0J9R270_DROSI</name>